<evidence type="ECO:0008006" key="8">
    <source>
        <dbReference type="Google" id="ProtNLM"/>
    </source>
</evidence>
<feature type="transmembrane region" description="Helical" evidence="5">
    <location>
        <begin position="119"/>
        <end position="138"/>
    </location>
</feature>
<dbReference type="Pfam" id="PF04750">
    <property type="entry name" value="Far-17a_AIG1"/>
    <property type="match status" value="1"/>
</dbReference>
<evidence type="ECO:0000256" key="3">
    <source>
        <dbReference type="ARBA" id="ARBA00022989"/>
    </source>
</evidence>
<evidence type="ECO:0000256" key="5">
    <source>
        <dbReference type="SAM" id="Phobius"/>
    </source>
</evidence>
<name>A0A8H6RSH0_9PEZI</name>
<feature type="transmembrane region" description="Helical" evidence="5">
    <location>
        <begin position="183"/>
        <end position="203"/>
    </location>
</feature>
<keyword evidence="4 5" id="KW-0472">Membrane</keyword>
<dbReference type="GO" id="GO:0016020">
    <property type="term" value="C:membrane"/>
    <property type="evidence" value="ECO:0007669"/>
    <property type="project" value="InterPro"/>
</dbReference>
<dbReference type="Proteomes" id="UP000660729">
    <property type="component" value="Unassembled WGS sequence"/>
</dbReference>
<reference evidence="6" key="1">
    <citation type="submission" date="2020-04" db="EMBL/GenBank/DDBJ databases">
        <title>Draft genome resource of the tomato pathogen Pseudocercospora fuligena.</title>
        <authorList>
            <person name="Zaccaron A."/>
        </authorList>
    </citation>
    <scope>NUCLEOTIDE SEQUENCE</scope>
    <source>
        <strain evidence="6">PF001</strain>
    </source>
</reference>
<evidence type="ECO:0000256" key="1">
    <source>
        <dbReference type="ARBA" id="ARBA00004127"/>
    </source>
</evidence>
<dbReference type="EMBL" id="JABCIY010000032">
    <property type="protein sequence ID" value="KAF7196042.1"/>
    <property type="molecule type" value="Genomic_DNA"/>
</dbReference>
<dbReference type="GO" id="GO:0012505">
    <property type="term" value="C:endomembrane system"/>
    <property type="evidence" value="ECO:0007669"/>
    <property type="project" value="UniProtKB-SubCell"/>
</dbReference>
<sequence>MLASYSLTQAFIITFIRLSSLAHTMAQQQIARHLLKRHPLQRLQSPSRGASALLHVLGLASYAYSFAYLVLNPNPANYSYGWHMQYLTIIGLSLATATFVFGLLADLTLSHRLFQIKNALSVSSAPLECLISVLYWGLRMIDPKLVLPDWAPRIAWSADISFHAVPSIALVIDLLFFSPPWTIAFLPALGISLSIAFGYWFWIERCYSFNQFYPYPIFEMLDTTQRVGLFAFSALLMTTATAVLVWLYAMVNGTELDEVVEGNPKKAKSGNVKGE</sequence>
<organism evidence="6 7">
    <name type="scientific">Pseudocercospora fuligena</name>
    <dbReference type="NCBI Taxonomy" id="685502"/>
    <lineage>
        <taxon>Eukaryota</taxon>
        <taxon>Fungi</taxon>
        <taxon>Dikarya</taxon>
        <taxon>Ascomycota</taxon>
        <taxon>Pezizomycotina</taxon>
        <taxon>Dothideomycetes</taxon>
        <taxon>Dothideomycetidae</taxon>
        <taxon>Mycosphaerellales</taxon>
        <taxon>Mycosphaerellaceae</taxon>
        <taxon>Pseudocercospora</taxon>
    </lineage>
</organism>
<protein>
    <recommendedName>
        <fullName evidence="8">FAR-17a/AIG1-like protein</fullName>
    </recommendedName>
</protein>
<evidence type="ECO:0000256" key="2">
    <source>
        <dbReference type="ARBA" id="ARBA00022692"/>
    </source>
</evidence>
<keyword evidence="7" id="KW-1185">Reference proteome</keyword>
<comment type="caution">
    <text evidence="6">The sequence shown here is derived from an EMBL/GenBank/DDBJ whole genome shotgun (WGS) entry which is preliminary data.</text>
</comment>
<dbReference type="PANTHER" id="PTHR10989:SF16">
    <property type="entry name" value="AT02829P-RELATED"/>
    <property type="match status" value="1"/>
</dbReference>
<keyword evidence="3 5" id="KW-1133">Transmembrane helix</keyword>
<dbReference type="PANTHER" id="PTHR10989">
    <property type="entry name" value="ANDROGEN-INDUCED PROTEIN 1-RELATED"/>
    <property type="match status" value="1"/>
</dbReference>
<dbReference type="AlphaFoldDB" id="A0A8H6RSH0"/>
<evidence type="ECO:0000256" key="4">
    <source>
        <dbReference type="ARBA" id="ARBA00023136"/>
    </source>
</evidence>
<evidence type="ECO:0000313" key="6">
    <source>
        <dbReference type="EMBL" id="KAF7196042.1"/>
    </source>
</evidence>
<dbReference type="InterPro" id="IPR006838">
    <property type="entry name" value="ADTRP_AIG1"/>
</dbReference>
<keyword evidence="2 5" id="KW-0812">Transmembrane</keyword>
<proteinExistence type="predicted"/>
<feature type="transmembrane region" description="Helical" evidence="5">
    <location>
        <begin position="47"/>
        <end position="71"/>
    </location>
</feature>
<dbReference type="OrthoDB" id="1898221at2759"/>
<feature type="transmembrane region" description="Helical" evidence="5">
    <location>
        <begin position="83"/>
        <end position="107"/>
    </location>
</feature>
<feature type="transmembrane region" description="Helical" evidence="5">
    <location>
        <begin position="227"/>
        <end position="249"/>
    </location>
</feature>
<comment type="subcellular location">
    <subcellularLocation>
        <location evidence="1">Endomembrane system</location>
        <topology evidence="1">Multi-pass membrane protein</topology>
    </subcellularLocation>
</comment>
<accession>A0A8H6RSH0</accession>
<gene>
    <name evidence="6" type="ORF">HII31_02668</name>
</gene>
<evidence type="ECO:0000313" key="7">
    <source>
        <dbReference type="Proteomes" id="UP000660729"/>
    </source>
</evidence>